<accession>A0A7S4R5L4</accession>
<dbReference type="PANTHER" id="PTHR33219">
    <property type="entry name" value="YLMG HOMOLOG PROTEIN 2, CHLOROPLASTIC"/>
    <property type="match status" value="1"/>
</dbReference>
<dbReference type="GO" id="GO:0016020">
    <property type="term" value="C:membrane"/>
    <property type="evidence" value="ECO:0007669"/>
    <property type="project" value="InterPro"/>
</dbReference>
<feature type="transmembrane region" description="Helical" evidence="1">
    <location>
        <begin position="249"/>
        <end position="267"/>
    </location>
</feature>
<gene>
    <name evidence="2" type="ORF">AMON00008_LOCUS30213</name>
</gene>
<feature type="transmembrane region" description="Helical" evidence="1">
    <location>
        <begin position="198"/>
        <end position="218"/>
    </location>
</feature>
<dbReference type="InterPro" id="IPR003425">
    <property type="entry name" value="CCB3/YggT"/>
</dbReference>
<dbReference type="AlphaFoldDB" id="A0A7S4R5L4"/>
<keyword evidence="1" id="KW-1133">Transmembrane helix</keyword>
<dbReference type="PANTHER" id="PTHR33219:SF14">
    <property type="entry name" value="PROTEIN COFACTOR ASSEMBLY OF COMPLEX C SUBUNIT B CCB3, CHLOROPLASTIC-RELATED"/>
    <property type="match status" value="1"/>
</dbReference>
<proteinExistence type="predicted"/>
<name>A0A7S4R5L4_9DINO</name>
<keyword evidence="1" id="KW-0812">Transmembrane</keyword>
<feature type="transmembrane region" description="Helical" evidence="1">
    <location>
        <begin position="134"/>
        <end position="155"/>
    </location>
</feature>
<protein>
    <submittedName>
        <fullName evidence="2">Uncharacterized protein</fullName>
    </submittedName>
</protein>
<reference evidence="2" key="1">
    <citation type="submission" date="2021-01" db="EMBL/GenBank/DDBJ databases">
        <authorList>
            <person name="Corre E."/>
            <person name="Pelletier E."/>
            <person name="Niang G."/>
            <person name="Scheremetjew M."/>
            <person name="Finn R."/>
            <person name="Kale V."/>
            <person name="Holt S."/>
            <person name="Cochrane G."/>
            <person name="Meng A."/>
            <person name="Brown T."/>
            <person name="Cohen L."/>
        </authorList>
    </citation>
    <scope>NUCLEOTIDE SEQUENCE</scope>
    <source>
        <strain evidence="2">CCMP3105</strain>
    </source>
</reference>
<evidence type="ECO:0000256" key="1">
    <source>
        <dbReference type="SAM" id="Phobius"/>
    </source>
</evidence>
<dbReference type="EMBL" id="HBNR01043432">
    <property type="protein sequence ID" value="CAE4603514.1"/>
    <property type="molecule type" value="Transcribed_RNA"/>
</dbReference>
<dbReference type="Pfam" id="PF02325">
    <property type="entry name" value="CCB3_YggT"/>
    <property type="match status" value="1"/>
</dbReference>
<keyword evidence="1" id="KW-0472">Membrane</keyword>
<feature type="transmembrane region" description="Helical" evidence="1">
    <location>
        <begin position="40"/>
        <end position="60"/>
    </location>
</feature>
<sequence length="275" mass="29416">MAQAVPVRPSSRKVKMESLPPAQWCGAEWTRGRPAAAPRLLSIVAVPAVCASVVLATLAMPTVWHEPASTTGAAAAFAGTGVTPMRHPPRTLPEQQLQPPLASPISKVRVPPAQSSAPAPVRRGGRFLSVASRLGGIATTAGTAAVAAVCAAVPRRRNRDGSSRRRLQGFSSGVAAGLPAALKAFSESNVALMLRLSTLYFCKIYMAMLVLRITIMWFPNINPYRQPFYSMIQLTDPYLNLFRGWMPPIFGIDLSVILAFVVIQAGIDTLTVSPF</sequence>
<evidence type="ECO:0000313" key="2">
    <source>
        <dbReference type="EMBL" id="CAE4603514.1"/>
    </source>
</evidence>
<organism evidence="2">
    <name type="scientific">Alexandrium monilatum</name>
    <dbReference type="NCBI Taxonomy" id="311494"/>
    <lineage>
        <taxon>Eukaryota</taxon>
        <taxon>Sar</taxon>
        <taxon>Alveolata</taxon>
        <taxon>Dinophyceae</taxon>
        <taxon>Gonyaulacales</taxon>
        <taxon>Pyrocystaceae</taxon>
        <taxon>Alexandrium</taxon>
    </lineage>
</organism>